<protein>
    <submittedName>
        <fullName evidence="1">Uncharacterized protein</fullName>
    </submittedName>
</protein>
<name>A0A7R9JZJ9_TIMGE</name>
<accession>A0A7R9JZJ9</accession>
<gene>
    <name evidence="1" type="ORF">TGEB3V08_LOCUS5500</name>
</gene>
<proteinExistence type="predicted"/>
<evidence type="ECO:0000313" key="1">
    <source>
        <dbReference type="EMBL" id="CAD7593868.1"/>
    </source>
</evidence>
<organism evidence="1">
    <name type="scientific">Timema genevievae</name>
    <name type="common">Walking stick</name>
    <dbReference type="NCBI Taxonomy" id="629358"/>
    <lineage>
        <taxon>Eukaryota</taxon>
        <taxon>Metazoa</taxon>
        <taxon>Ecdysozoa</taxon>
        <taxon>Arthropoda</taxon>
        <taxon>Hexapoda</taxon>
        <taxon>Insecta</taxon>
        <taxon>Pterygota</taxon>
        <taxon>Neoptera</taxon>
        <taxon>Polyneoptera</taxon>
        <taxon>Phasmatodea</taxon>
        <taxon>Timematodea</taxon>
        <taxon>Timematoidea</taxon>
        <taxon>Timematidae</taxon>
        <taxon>Timema</taxon>
    </lineage>
</organism>
<sequence length="391" mass="43694">MIGSDSSPIKRIEFVNMKIKLEVPEPSNESVLPSTKEENEMNLNSTKSEVDIFEPSSHSGLLFIKEEHEECFINNEEMKNGVHSIVTELPGSGSQMARFQEGLAGMMGGYESGVLDLGRLDTWNLVVMERWSSEQLAFIEFKSEGQSIADRAARVHHLAATCSLGTSLESNILDKFVMGLAYRRIKETLFTEDPTTLTFSKAKDITDQVVANNHLIKGAALRMCVPGILSCLGSGGCECVTLFLSSIENNPFLSMKRQELETLRGPQKLSQIQTSTRACSATKKKKKPPKKAHIFTFLRVNIQNTASSQKSEEQILGQNSSEYDDTKKQLMGYKALEQPVVRRKRGEAQITENLQGSHSPFVRLRRIEHRVIGYLCWRATVMPKVPGFVSM</sequence>
<reference evidence="1" key="1">
    <citation type="submission" date="2020-11" db="EMBL/GenBank/DDBJ databases">
        <authorList>
            <person name="Tran Van P."/>
        </authorList>
    </citation>
    <scope>NUCLEOTIDE SEQUENCE</scope>
</reference>
<dbReference type="EMBL" id="OE841054">
    <property type="protein sequence ID" value="CAD7593868.1"/>
    <property type="molecule type" value="Genomic_DNA"/>
</dbReference>
<dbReference type="AlphaFoldDB" id="A0A7R9JZJ9"/>